<keyword evidence="4" id="KW-0406">Ion transport</keyword>
<protein>
    <submittedName>
        <fullName evidence="6">FRAS1-related extracellular matrix protein 2</fullName>
    </submittedName>
</protein>
<feature type="domain" description="Calx-beta" evidence="5">
    <location>
        <begin position="674"/>
        <end position="773"/>
    </location>
</feature>
<feature type="domain" description="Calx-beta" evidence="5">
    <location>
        <begin position="904"/>
        <end position="1002"/>
    </location>
</feature>
<dbReference type="PANTHER" id="PTHR11878">
    <property type="entry name" value="SODIUM/CALCIUM EXCHANGER"/>
    <property type="match status" value="1"/>
</dbReference>
<dbReference type="Gene3D" id="2.60.40.2030">
    <property type="match status" value="10"/>
</dbReference>
<feature type="domain" description="Calx-beta" evidence="5">
    <location>
        <begin position="223"/>
        <end position="321"/>
    </location>
</feature>
<evidence type="ECO:0000256" key="4">
    <source>
        <dbReference type="ARBA" id="ARBA00023065"/>
    </source>
</evidence>
<dbReference type="Pfam" id="PF03160">
    <property type="entry name" value="Calx-beta"/>
    <property type="match status" value="5"/>
</dbReference>
<feature type="domain" description="Calx-beta" evidence="5">
    <location>
        <begin position="97"/>
        <end position="209"/>
    </location>
</feature>
<dbReference type="Proteomes" id="UP001174909">
    <property type="component" value="Unassembled WGS sequence"/>
</dbReference>
<evidence type="ECO:0000256" key="2">
    <source>
        <dbReference type="ARBA" id="ARBA00022737"/>
    </source>
</evidence>
<dbReference type="InterPro" id="IPR038081">
    <property type="entry name" value="CalX-like_sf"/>
</dbReference>
<dbReference type="GO" id="GO:0007154">
    <property type="term" value="P:cell communication"/>
    <property type="evidence" value="ECO:0007669"/>
    <property type="project" value="InterPro"/>
</dbReference>
<reference evidence="6" key="1">
    <citation type="submission" date="2023-03" db="EMBL/GenBank/DDBJ databases">
        <authorList>
            <person name="Steffen K."/>
            <person name="Cardenas P."/>
        </authorList>
    </citation>
    <scope>NUCLEOTIDE SEQUENCE</scope>
</reference>
<dbReference type="AlphaFoldDB" id="A0AA35SRV1"/>
<keyword evidence="3" id="KW-0106">Calcium</keyword>
<feature type="domain" description="Calx-beta" evidence="5">
    <location>
        <begin position="1015"/>
        <end position="1118"/>
    </location>
</feature>
<accession>A0AA35SRV1</accession>
<feature type="non-terminal residue" evidence="6">
    <location>
        <position position="1"/>
    </location>
</feature>
<proteinExistence type="predicted"/>
<organism evidence="6 7">
    <name type="scientific">Geodia barretti</name>
    <name type="common">Barrett's horny sponge</name>
    <dbReference type="NCBI Taxonomy" id="519541"/>
    <lineage>
        <taxon>Eukaryota</taxon>
        <taxon>Metazoa</taxon>
        <taxon>Porifera</taxon>
        <taxon>Demospongiae</taxon>
        <taxon>Heteroscleromorpha</taxon>
        <taxon>Tetractinellida</taxon>
        <taxon>Astrophorina</taxon>
        <taxon>Geodiidae</taxon>
        <taxon>Geodia</taxon>
    </lineage>
</organism>
<keyword evidence="7" id="KW-1185">Reference proteome</keyword>
<feature type="domain" description="Calx-beta" evidence="5">
    <location>
        <begin position="448"/>
        <end position="547"/>
    </location>
</feature>
<keyword evidence="4" id="KW-0813">Transport</keyword>
<evidence type="ECO:0000313" key="6">
    <source>
        <dbReference type="EMBL" id="CAI8033561.1"/>
    </source>
</evidence>
<keyword evidence="2" id="KW-0677">Repeat</keyword>
<feature type="domain" description="Calx-beta" evidence="5">
    <location>
        <begin position="560"/>
        <end position="660"/>
    </location>
</feature>
<dbReference type="GO" id="GO:0016020">
    <property type="term" value="C:membrane"/>
    <property type="evidence" value="ECO:0007669"/>
    <property type="project" value="InterPro"/>
</dbReference>
<evidence type="ECO:0000313" key="7">
    <source>
        <dbReference type="Proteomes" id="UP001174909"/>
    </source>
</evidence>
<sequence>CIREDAGTLVIPIERRGSLIIQSRLSVATRPSSPVEAVAGVDYTHYESNFNYRGGIRQDTLKFVYIPIIDDTIEEARESFEVTFTPTRNFYLRNNVIKVIICDDDGDHVDPCICDEVPIEVWFEPSAYTVNEASGTVTLTIRTNIAGGPPVGTLSFGTRDGTATAESDYTSTTMYEVMFGEGSFTASVAIPIIDNSIGEGEEKFYGSLATIGDANVLITQDTAEIHIIDNDVEVWFQPTAYTAGEATGTITVTIKTNLAGGPEDGSVVFTTVNGSATAPSDYITTTYDVTFEATSYSTTVTIQVVDDSIGEPEEVFYGSLSLVGSSPVNITEDRANILITDDDIRVWFEPTFYTVNESSATVTLIVRTNVPGGPPLGEVEFYTVDNTAISSGDFIEVLGFPVRFPEGSFTTRATVMINDDNILEENEVFLARLRHVGVETINIVGEEARVMIADNDIAVMGFSPSEYTINEQGSFVVLNVVNRNPNLEREVVVQIGTLSGSAEEGSDFIGSVQTITFTSGSTSDSVSVYVIDDEAYEGTEDFYATLTTIDTSVRIFEDNANIRIIDNDVKVFFDVDTYEVSEANGSVELCVRREGDISRSLTIQVTSGDFNSQQAADGNDYQAFQQSVTFGTDENRACFSVVILDDSLSEGPENFIARIVSETSGFHIGTPDTTIVSIADDESLIIDFVASEYTVSEDESVVSICLRTNTGIDEPVNVIITTRHISTSDGDYDTSAKVVIISASPEASVTCTDIAITDDTIVEWNEDFHVAFEIPPGTIAKSGVFNVTRIVIVDDDEARIGFNPSSYTVEESAGIVIFEVENMTPVMERDVIVQFYTSDGSASDGSDFIGVQSIFSHTLTFSAAETKKYVIVPVMDDTIFEGSEVFYGHLVTQHSGVSITEQNATVVITDNDFIEIGFTPNSYIIEEGETAVLFIENRYPDMETEVTVRVEFTSGTATVQEDFVGSAVNVTLLPGDTQVKVSVPTTNDVVLETTEEFYARATLFISRVSVFESSASILIQDNDEVWVSFESDIYLVDEDRGPVVVCIAREGEISETLTVQVSTSELEPLEAKAGDDFLPISGVPIQFRPDQYRTCFPIAIVNDDEYEGFAENFTVTIATLPLGVSLGESYTTTISILDNDKLEPISAELCGDVCDRLDRIDALLDKICDKLNIQGDQLVEVLRLFSNTLPEK</sequence>
<dbReference type="EMBL" id="CASHTH010002677">
    <property type="protein sequence ID" value="CAI8033561.1"/>
    <property type="molecule type" value="Genomic_DNA"/>
</dbReference>
<feature type="domain" description="Calx-beta" evidence="5">
    <location>
        <begin position="788"/>
        <end position="891"/>
    </location>
</feature>
<dbReference type="SUPFAM" id="SSF141072">
    <property type="entry name" value="CalX-like"/>
    <property type="match status" value="10"/>
</dbReference>
<dbReference type="GO" id="GO:0030001">
    <property type="term" value="P:metal ion transport"/>
    <property type="evidence" value="ECO:0007669"/>
    <property type="project" value="TreeGrafter"/>
</dbReference>
<dbReference type="PANTHER" id="PTHR11878:SF65">
    <property type="entry name" value="NA_CA-EXCHANGE PROTEIN, ISOFORM G"/>
    <property type="match status" value="1"/>
</dbReference>
<evidence type="ECO:0000256" key="3">
    <source>
        <dbReference type="ARBA" id="ARBA00022837"/>
    </source>
</evidence>
<comment type="caution">
    <text evidence="6">The sequence shown here is derived from an EMBL/GenBank/DDBJ whole genome shotgun (WGS) entry which is preliminary data.</text>
</comment>
<dbReference type="InterPro" id="IPR003644">
    <property type="entry name" value="Calx_beta"/>
</dbReference>
<keyword evidence="1" id="KW-0732">Signal</keyword>
<dbReference type="SMART" id="SM00237">
    <property type="entry name" value="Calx_beta"/>
    <property type="match status" value="9"/>
</dbReference>
<name>A0AA35SRV1_GEOBA</name>
<dbReference type="InterPro" id="IPR051171">
    <property type="entry name" value="CaCA"/>
</dbReference>
<gene>
    <name evidence="6" type="ORF">GBAR_LOCUS18927</name>
</gene>
<feature type="domain" description="Calx-beta" evidence="5">
    <location>
        <begin position="335"/>
        <end position="434"/>
    </location>
</feature>
<evidence type="ECO:0000259" key="5">
    <source>
        <dbReference type="SMART" id="SM00237"/>
    </source>
</evidence>
<evidence type="ECO:0000256" key="1">
    <source>
        <dbReference type="ARBA" id="ARBA00022729"/>
    </source>
</evidence>